<dbReference type="GO" id="GO:0019843">
    <property type="term" value="F:rRNA binding"/>
    <property type="evidence" value="ECO:0007669"/>
    <property type="project" value="UniProtKB-UniRule"/>
</dbReference>
<evidence type="ECO:0000256" key="7">
    <source>
        <dbReference type="HAMAP-Rule" id="MF_01315"/>
    </source>
</evidence>
<dbReference type="InterPro" id="IPR018269">
    <property type="entry name" value="Ribosomal_uS13_CS"/>
</dbReference>
<comment type="caution">
    <text evidence="9">The sequence shown here is derived from an EMBL/GenBank/DDBJ whole genome shotgun (WGS) entry which is preliminary data.</text>
</comment>
<dbReference type="PANTHER" id="PTHR10871">
    <property type="entry name" value="30S RIBOSOMAL PROTEIN S13/40S RIBOSOMAL PROTEIN S18"/>
    <property type="match status" value="1"/>
</dbReference>
<keyword evidence="7" id="KW-0820">tRNA-binding</keyword>
<evidence type="ECO:0000313" key="10">
    <source>
        <dbReference type="Proteomes" id="UP000178450"/>
    </source>
</evidence>
<name>A0A1F7K998_9BACT</name>
<dbReference type="EMBL" id="MGBG01000021">
    <property type="protein sequence ID" value="OGK64430.1"/>
    <property type="molecule type" value="Genomic_DNA"/>
</dbReference>
<dbReference type="PIRSF" id="PIRSF002134">
    <property type="entry name" value="Ribosomal_S13"/>
    <property type="match status" value="1"/>
</dbReference>
<dbReference type="InterPro" id="IPR001892">
    <property type="entry name" value="Ribosomal_uS13"/>
</dbReference>
<keyword evidence="4 7" id="KW-0689">Ribosomal protein</keyword>
<dbReference type="HAMAP" id="MF_01315">
    <property type="entry name" value="Ribosomal_uS13"/>
    <property type="match status" value="1"/>
</dbReference>
<evidence type="ECO:0000256" key="6">
    <source>
        <dbReference type="ARBA" id="ARBA00035166"/>
    </source>
</evidence>
<dbReference type="Gene3D" id="4.10.910.10">
    <property type="entry name" value="30s ribosomal protein s13, domain 2"/>
    <property type="match status" value="1"/>
</dbReference>
<dbReference type="InterPro" id="IPR010979">
    <property type="entry name" value="Ribosomal_uS13-like_H2TH"/>
</dbReference>
<dbReference type="GO" id="GO:0000049">
    <property type="term" value="F:tRNA binding"/>
    <property type="evidence" value="ECO:0007669"/>
    <property type="project" value="UniProtKB-UniRule"/>
</dbReference>
<keyword evidence="5 7" id="KW-0687">Ribonucleoprotein</keyword>
<dbReference type="PROSITE" id="PS50159">
    <property type="entry name" value="RIBOSOMAL_S13_2"/>
    <property type="match status" value="1"/>
</dbReference>
<dbReference type="NCBIfam" id="TIGR03631">
    <property type="entry name" value="uS13_bact"/>
    <property type="match status" value="1"/>
</dbReference>
<keyword evidence="2 7" id="KW-0699">rRNA-binding</keyword>
<evidence type="ECO:0000256" key="8">
    <source>
        <dbReference type="RuleBase" id="RU003830"/>
    </source>
</evidence>
<keyword evidence="3 7" id="KW-0694">RNA-binding</keyword>
<evidence type="ECO:0000256" key="1">
    <source>
        <dbReference type="ARBA" id="ARBA00008080"/>
    </source>
</evidence>
<proteinExistence type="inferred from homology"/>
<sequence length="138" mass="15909">MARLFGINLTDKDKISFALTGIYGIGFPRAKQILTLLKIDITKRVKDLTEAEIKQIQDYVEKQFKVEGDLRLEINENIKRLKEIGSYRGIRHLRGLPCRGQRTRSNARTRKGKKRTIGALSKEAWAKIDQVTQQKQVK</sequence>
<dbReference type="GO" id="GO:0006412">
    <property type="term" value="P:translation"/>
    <property type="evidence" value="ECO:0007669"/>
    <property type="project" value="UniProtKB-UniRule"/>
</dbReference>
<accession>A0A1F7K998</accession>
<dbReference type="Pfam" id="PF00416">
    <property type="entry name" value="Ribosomal_S13"/>
    <property type="match status" value="1"/>
</dbReference>
<dbReference type="PANTHER" id="PTHR10871:SF1">
    <property type="entry name" value="SMALL RIBOSOMAL SUBUNIT PROTEIN US13M"/>
    <property type="match status" value="1"/>
</dbReference>
<evidence type="ECO:0000256" key="4">
    <source>
        <dbReference type="ARBA" id="ARBA00022980"/>
    </source>
</evidence>
<comment type="function">
    <text evidence="7">Located at the top of the head of the 30S subunit, it contacts several helices of the 16S rRNA. In the 70S ribosome it contacts the 23S rRNA (bridge B1a) and protein L5 of the 50S subunit (bridge B1b), connecting the 2 subunits; these bridges are implicated in subunit movement. Contacts the tRNAs in the A and P-sites.</text>
</comment>
<dbReference type="SUPFAM" id="SSF46946">
    <property type="entry name" value="S13-like H2TH domain"/>
    <property type="match status" value="1"/>
</dbReference>
<gene>
    <name evidence="7" type="primary">rpsM</name>
    <name evidence="9" type="ORF">A2209_03905</name>
</gene>
<dbReference type="GO" id="GO:0015935">
    <property type="term" value="C:small ribosomal subunit"/>
    <property type="evidence" value="ECO:0007669"/>
    <property type="project" value="TreeGrafter"/>
</dbReference>
<dbReference type="InterPro" id="IPR019980">
    <property type="entry name" value="Ribosomal_uS13_bac-type"/>
</dbReference>
<protein>
    <recommendedName>
        <fullName evidence="6 7">Small ribosomal subunit protein uS13</fullName>
    </recommendedName>
</protein>
<comment type="subunit">
    <text evidence="7">Part of the 30S ribosomal subunit. Forms a loose heterodimer with protein S19. Forms two bridges to the 50S subunit in the 70S ribosome.</text>
</comment>
<evidence type="ECO:0000256" key="3">
    <source>
        <dbReference type="ARBA" id="ARBA00022884"/>
    </source>
</evidence>
<dbReference type="Proteomes" id="UP000178450">
    <property type="component" value="Unassembled WGS sequence"/>
</dbReference>
<comment type="similarity">
    <text evidence="1 7 8">Belongs to the universal ribosomal protein uS13 family.</text>
</comment>
<dbReference type="AlphaFoldDB" id="A0A1F7K998"/>
<reference evidence="9 10" key="1">
    <citation type="journal article" date="2016" name="Nat. Commun.">
        <title>Thousands of microbial genomes shed light on interconnected biogeochemical processes in an aquifer system.</title>
        <authorList>
            <person name="Anantharaman K."/>
            <person name="Brown C.T."/>
            <person name="Hug L.A."/>
            <person name="Sharon I."/>
            <person name="Castelle C.J."/>
            <person name="Probst A.J."/>
            <person name="Thomas B.C."/>
            <person name="Singh A."/>
            <person name="Wilkins M.J."/>
            <person name="Karaoz U."/>
            <person name="Brodie E.L."/>
            <person name="Williams K.H."/>
            <person name="Hubbard S.S."/>
            <person name="Banfield J.F."/>
        </authorList>
    </citation>
    <scope>NUCLEOTIDE SEQUENCE [LARGE SCALE GENOMIC DNA]</scope>
</reference>
<evidence type="ECO:0000256" key="5">
    <source>
        <dbReference type="ARBA" id="ARBA00023274"/>
    </source>
</evidence>
<dbReference type="FunFam" id="1.10.8.50:FF:000001">
    <property type="entry name" value="30S ribosomal protein S13"/>
    <property type="match status" value="1"/>
</dbReference>
<dbReference type="InterPro" id="IPR027437">
    <property type="entry name" value="Rbsml_uS13_C"/>
</dbReference>
<dbReference type="PROSITE" id="PS00646">
    <property type="entry name" value="RIBOSOMAL_S13_1"/>
    <property type="match status" value="1"/>
</dbReference>
<dbReference type="Gene3D" id="1.10.8.50">
    <property type="match status" value="1"/>
</dbReference>
<evidence type="ECO:0000256" key="2">
    <source>
        <dbReference type="ARBA" id="ARBA00022730"/>
    </source>
</evidence>
<evidence type="ECO:0000313" key="9">
    <source>
        <dbReference type="EMBL" id="OGK64430.1"/>
    </source>
</evidence>
<dbReference type="GO" id="GO:0003735">
    <property type="term" value="F:structural constituent of ribosome"/>
    <property type="evidence" value="ECO:0007669"/>
    <property type="project" value="InterPro"/>
</dbReference>
<organism evidence="9 10">
    <name type="scientific">Candidatus Roizmanbacteria bacterium RIFOXYA1_FULL_41_12</name>
    <dbReference type="NCBI Taxonomy" id="1802082"/>
    <lineage>
        <taxon>Bacteria</taxon>
        <taxon>Candidatus Roizmaniibacteriota</taxon>
    </lineage>
</organism>
<dbReference type="GO" id="GO:0005829">
    <property type="term" value="C:cytosol"/>
    <property type="evidence" value="ECO:0007669"/>
    <property type="project" value="TreeGrafter"/>
</dbReference>